<dbReference type="GO" id="GO:0004252">
    <property type="term" value="F:serine-type endopeptidase activity"/>
    <property type="evidence" value="ECO:0007669"/>
    <property type="project" value="UniProtKB-UniRule"/>
</dbReference>
<feature type="domain" description="Peptidase S54 rhomboid" evidence="9">
    <location>
        <begin position="105"/>
        <end position="250"/>
    </location>
</feature>
<dbReference type="EMBL" id="JABFTP020000042">
    <property type="protein sequence ID" value="KAL3271049.1"/>
    <property type="molecule type" value="Genomic_DNA"/>
</dbReference>
<dbReference type="PANTHER" id="PTHR45840">
    <property type="entry name" value="RHOMBOID-RELATED PROTEIN"/>
    <property type="match status" value="1"/>
</dbReference>
<feature type="transmembrane region" description="Helical" evidence="8">
    <location>
        <begin position="261"/>
        <end position="282"/>
    </location>
</feature>
<dbReference type="PANTHER" id="PTHR45840:SF8">
    <property type="entry name" value="RHOMBOID PROTEASE"/>
    <property type="match status" value="1"/>
</dbReference>
<dbReference type="GO" id="GO:0016020">
    <property type="term" value="C:membrane"/>
    <property type="evidence" value="ECO:0007669"/>
    <property type="project" value="UniProtKB-SubCell"/>
</dbReference>
<evidence type="ECO:0000256" key="5">
    <source>
        <dbReference type="ARBA" id="ARBA00023136"/>
    </source>
</evidence>
<dbReference type="SUPFAM" id="SSF144091">
    <property type="entry name" value="Rhomboid-like"/>
    <property type="match status" value="1"/>
</dbReference>
<gene>
    <name evidence="10" type="ORF">HHI36_021549</name>
</gene>
<dbReference type="PIRSF" id="PIRSF037470">
    <property type="entry name" value="Rhomboid"/>
    <property type="match status" value="1"/>
</dbReference>
<feature type="transmembrane region" description="Helical" evidence="8">
    <location>
        <begin position="202"/>
        <end position="223"/>
    </location>
</feature>
<evidence type="ECO:0000313" key="10">
    <source>
        <dbReference type="EMBL" id="KAL3271049.1"/>
    </source>
</evidence>
<proteinExistence type="inferred from homology"/>
<evidence type="ECO:0000256" key="8">
    <source>
        <dbReference type="SAM" id="Phobius"/>
    </source>
</evidence>
<dbReference type="Gene3D" id="1.20.1540.10">
    <property type="entry name" value="Rhomboid-like"/>
    <property type="match status" value="1"/>
</dbReference>
<evidence type="ECO:0000313" key="11">
    <source>
        <dbReference type="Proteomes" id="UP001516400"/>
    </source>
</evidence>
<dbReference type="InterPro" id="IPR035952">
    <property type="entry name" value="Rhomboid-like_sf"/>
</dbReference>
<keyword evidence="3 8" id="KW-0812">Transmembrane</keyword>
<dbReference type="InterPro" id="IPR051739">
    <property type="entry name" value="Rhomboid_IM_Serine_Proteases"/>
</dbReference>
<feature type="transmembrane region" description="Helical" evidence="8">
    <location>
        <begin position="170"/>
        <end position="190"/>
    </location>
</feature>
<evidence type="ECO:0000259" key="9">
    <source>
        <dbReference type="Pfam" id="PF01694"/>
    </source>
</evidence>
<feature type="active site" evidence="7">
    <location>
        <position position="234"/>
    </location>
</feature>
<name>A0ABD2MX97_9CUCU</name>
<keyword evidence="5 8" id="KW-0472">Membrane</keyword>
<protein>
    <recommendedName>
        <fullName evidence="9">Peptidase S54 rhomboid domain-containing protein</fullName>
    </recommendedName>
</protein>
<evidence type="ECO:0000256" key="4">
    <source>
        <dbReference type="ARBA" id="ARBA00022989"/>
    </source>
</evidence>
<keyword evidence="11" id="KW-1185">Reference proteome</keyword>
<feature type="transmembrane region" description="Helical" evidence="8">
    <location>
        <begin position="147"/>
        <end position="164"/>
    </location>
</feature>
<comment type="similarity">
    <text evidence="2 6">Belongs to the peptidase S54 family.</text>
</comment>
<keyword evidence="4 8" id="KW-1133">Transmembrane helix</keyword>
<feature type="transmembrane region" description="Helical" evidence="8">
    <location>
        <begin position="229"/>
        <end position="249"/>
    </location>
</feature>
<evidence type="ECO:0000256" key="7">
    <source>
        <dbReference type="PIRSR" id="PIRSR037470-50"/>
    </source>
</evidence>
<reference evidence="10 11" key="1">
    <citation type="journal article" date="2021" name="BMC Biol.">
        <title>Horizontally acquired antibacterial genes associated with adaptive radiation of ladybird beetles.</title>
        <authorList>
            <person name="Li H.S."/>
            <person name="Tang X.F."/>
            <person name="Huang Y.H."/>
            <person name="Xu Z.Y."/>
            <person name="Chen M.L."/>
            <person name="Du X.Y."/>
            <person name="Qiu B.Y."/>
            <person name="Chen P.T."/>
            <person name="Zhang W."/>
            <person name="Slipinski A."/>
            <person name="Escalona H.E."/>
            <person name="Waterhouse R.M."/>
            <person name="Zwick A."/>
            <person name="Pang H."/>
        </authorList>
    </citation>
    <scope>NUCLEOTIDE SEQUENCE [LARGE SCALE GENOMIC DNA]</scope>
    <source>
        <strain evidence="10">SYSU2018</strain>
    </source>
</reference>
<accession>A0ABD2MX97</accession>
<feature type="active site" description="Nucleophile" evidence="7">
    <location>
        <position position="174"/>
    </location>
</feature>
<sequence length="310" mass="35149">MSMIYLHMLSNKFMSLQILITIKKSTSMNLFIQMTIPPRRPRTETVTDGVYEEEYSCYPPAVGMIIISLIEIIFFCVDEATGKNSTRSGTGPISNIFIYDPYERKQVWRFITYMFVHIGPFHLVVNLLVQILLGVPLEMVHKWWRVLLVYFAGVLAGSLGTSITDPTVKLAGASGGVYSLITAHIATIFMNWGEMTYPALQLLVYLIVIGADVGTAIYNRYVLDVGEHIGYVAHLTGAIAGLLVGLNVLRNLEVTRRERIIWWTSIILYTSLMATAIIWNLAWPSYWPSNVVSVNEYQRFESNPNKFNYN</sequence>
<evidence type="ECO:0000256" key="6">
    <source>
        <dbReference type="PIRNR" id="PIRNR037470"/>
    </source>
</evidence>
<dbReference type="Proteomes" id="UP001516400">
    <property type="component" value="Unassembled WGS sequence"/>
</dbReference>
<dbReference type="InterPro" id="IPR017213">
    <property type="entry name" value="Peptidase_S54_rhomboid_met"/>
</dbReference>
<evidence type="ECO:0000256" key="1">
    <source>
        <dbReference type="ARBA" id="ARBA00004141"/>
    </source>
</evidence>
<evidence type="ECO:0000256" key="2">
    <source>
        <dbReference type="ARBA" id="ARBA00009045"/>
    </source>
</evidence>
<comment type="caution">
    <text evidence="10">The sequence shown here is derived from an EMBL/GenBank/DDBJ whole genome shotgun (WGS) entry which is preliminary data.</text>
</comment>
<comment type="subcellular location">
    <subcellularLocation>
        <location evidence="1">Membrane</location>
        <topology evidence="1">Multi-pass membrane protein</topology>
    </subcellularLocation>
</comment>
<organism evidence="10 11">
    <name type="scientific">Cryptolaemus montrouzieri</name>
    <dbReference type="NCBI Taxonomy" id="559131"/>
    <lineage>
        <taxon>Eukaryota</taxon>
        <taxon>Metazoa</taxon>
        <taxon>Ecdysozoa</taxon>
        <taxon>Arthropoda</taxon>
        <taxon>Hexapoda</taxon>
        <taxon>Insecta</taxon>
        <taxon>Pterygota</taxon>
        <taxon>Neoptera</taxon>
        <taxon>Endopterygota</taxon>
        <taxon>Coleoptera</taxon>
        <taxon>Polyphaga</taxon>
        <taxon>Cucujiformia</taxon>
        <taxon>Coccinelloidea</taxon>
        <taxon>Coccinellidae</taxon>
        <taxon>Scymninae</taxon>
        <taxon>Scymnini</taxon>
        <taxon>Cryptolaemus</taxon>
    </lineage>
</organism>
<dbReference type="Pfam" id="PF01694">
    <property type="entry name" value="Rhomboid"/>
    <property type="match status" value="1"/>
</dbReference>
<evidence type="ECO:0000256" key="3">
    <source>
        <dbReference type="ARBA" id="ARBA00022692"/>
    </source>
</evidence>
<feature type="transmembrane region" description="Helical" evidence="8">
    <location>
        <begin position="110"/>
        <end position="135"/>
    </location>
</feature>
<dbReference type="InterPro" id="IPR022764">
    <property type="entry name" value="Peptidase_S54_rhomboid_dom"/>
</dbReference>
<dbReference type="AlphaFoldDB" id="A0ABD2MX97"/>